<reference evidence="2" key="1">
    <citation type="journal article" date="2022" name="Cell">
        <title>Repeat-based holocentromeres influence genome architecture and karyotype evolution.</title>
        <authorList>
            <person name="Hofstatter P.G."/>
            <person name="Thangavel G."/>
            <person name="Lux T."/>
            <person name="Neumann P."/>
            <person name="Vondrak T."/>
            <person name="Novak P."/>
            <person name="Zhang M."/>
            <person name="Costa L."/>
            <person name="Castellani M."/>
            <person name="Scott A."/>
            <person name="Toegelov H."/>
            <person name="Fuchs J."/>
            <person name="Mata-Sucre Y."/>
            <person name="Dias Y."/>
            <person name="Vanzela A.L.L."/>
            <person name="Huettel B."/>
            <person name="Almeida C.C.S."/>
            <person name="Simkova H."/>
            <person name="Souza G."/>
            <person name="Pedrosa-Harand A."/>
            <person name="Macas J."/>
            <person name="Mayer K.F.X."/>
            <person name="Houben A."/>
            <person name="Marques A."/>
        </authorList>
    </citation>
    <scope>NUCLEOTIDE SEQUENCE</scope>
    <source>
        <strain evidence="2">RhyBre1mFocal</strain>
    </source>
</reference>
<dbReference type="PANTHER" id="PTHR33110">
    <property type="entry name" value="F-BOX/KELCH-REPEAT PROTEIN-RELATED"/>
    <property type="match status" value="1"/>
</dbReference>
<evidence type="ECO:0000313" key="3">
    <source>
        <dbReference type="Proteomes" id="UP001151287"/>
    </source>
</evidence>
<keyword evidence="3" id="KW-1185">Reference proteome</keyword>
<sequence length="383" mass="44926">MILEMKRYIKKIINKIRGKRESELQRTTDWSELLPELLDLISQKLPDICDFVRIRAVCVKWRLSLQPLNPAYPRGFFPWIYPVYGKNNMRRRVLFLLTQFSYKLQSLSLPESFVCYPHDYNGFLLFHEPTDKSTLFIFNPLTRTKICLPSLSSLGVDYILGTMHPIRVCPNRTGQCVFLFEVRNEPQNSALVSCRVGDERWTLARVPYGLNYLRFIDVLYKDKYLVSFQKNIEGINTRVFDVATGSELYTIQTPRTNTDNSLVECSGELLWVAERWTGRMLTQEDIHLDIYQLDLEKLQWTKKSNIGNNILFLDRSPGGFSVGTSNFPGHKGNCIFMIKDFLMQDSSGKRFYAVYRYDLENGRTEEVWRPGCWCYWYMPSLIH</sequence>
<accession>A0A9Q0CZ47</accession>
<dbReference type="Proteomes" id="UP001151287">
    <property type="component" value="Unassembled WGS sequence"/>
</dbReference>
<organism evidence="2 3">
    <name type="scientific">Rhynchospora breviuscula</name>
    <dbReference type="NCBI Taxonomy" id="2022672"/>
    <lineage>
        <taxon>Eukaryota</taxon>
        <taxon>Viridiplantae</taxon>
        <taxon>Streptophyta</taxon>
        <taxon>Embryophyta</taxon>
        <taxon>Tracheophyta</taxon>
        <taxon>Spermatophyta</taxon>
        <taxon>Magnoliopsida</taxon>
        <taxon>Liliopsida</taxon>
        <taxon>Poales</taxon>
        <taxon>Cyperaceae</taxon>
        <taxon>Cyperoideae</taxon>
        <taxon>Rhynchosporeae</taxon>
        <taxon>Rhynchospora</taxon>
    </lineage>
</organism>
<comment type="caution">
    <text evidence="2">The sequence shown here is derived from an EMBL/GenBank/DDBJ whole genome shotgun (WGS) entry which is preliminary data.</text>
</comment>
<name>A0A9Q0CZ47_9POAL</name>
<gene>
    <name evidence="2" type="ORF">LUZ63_002627</name>
</gene>
<evidence type="ECO:0000259" key="1">
    <source>
        <dbReference type="Pfam" id="PF03478"/>
    </source>
</evidence>
<dbReference type="Pfam" id="PF03478">
    <property type="entry name" value="Beta-prop_KIB1-4"/>
    <property type="match status" value="1"/>
</dbReference>
<proteinExistence type="predicted"/>
<feature type="domain" description="KIB1-4 beta-propeller" evidence="1">
    <location>
        <begin position="103"/>
        <end position="348"/>
    </location>
</feature>
<dbReference type="OrthoDB" id="642536at2759"/>
<dbReference type="EMBL" id="JAMQYH010000001">
    <property type="protein sequence ID" value="KAJ1702848.1"/>
    <property type="molecule type" value="Genomic_DNA"/>
</dbReference>
<dbReference type="InterPro" id="IPR005174">
    <property type="entry name" value="KIB1-4_b-propeller"/>
</dbReference>
<dbReference type="AlphaFoldDB" id="A0A9Q0CZ47"/>
<evidence type="ECO:0000313" key="2">
    <source>
        <dbReference type="EMBL" id="KAJ1702848.1"/>
    </source>
</evidence>
<dbReference type="InterPro" id="IPR011044">
    <property type="entry name" value="Quino_amine_DH_bsu"/>
</dbReference>
<protein>
    <recommendedName>
        <fullName evidence="1">KIB1-4 beta-propeller domain-containing protein</fullName>
    </recommendedName>
</protein>
<dbReference type="SUPFAM" id="SSF50969">
    <property type="entry name" value="YVTN repeat-like/Quinoprotein amine dehydrogenase"/>
    <property type="match status" value="1"/>
</dbReference>